<evidence type="ECO:0000256" key="3">
    <source>
        <dbReference type="ARBA" id="ARBA00022448"/>
    </source>
</evidence>
<dbReference type="PROSITE" id="PS01151">
    <property type="entry name" value="FIMBRIAL_USHER"/>
    <property type="match status" value="1"/>
</dbReference>
<dbReference type="InterPro" id="IPR037224">
    <property type="entry name" value="PapC_N_sf"/>
</dbReference>
<organism evidence="13 14">
    <name type="scientific">Kluyvera cryocrescens</name>
    <name type="common">Kluyvera citrophila</name>
    <dbReference type="NCBI Taxonomy" id="580"/>
    <lineage>
        <taxon>Bacteria</taxon>
        <taxon>Pseudomonadati</taxon>
        <taxon>Pseudomonadota</taxon>
        <taxon>Gammaproteobacteria</taxon>
        <taxon>Enterobacterales</taxon>
        <taxon>Enterobacteriaceae</taxon>
        <taxon>Kluyvera</taxon>
    </lineage>
</organism>
<dbReference type="Gene3D" id="2.60.40.3110">
    <property type="match status" value="1"/>
</dbReference>
<evidence type="ECO:0000256" key="2">
    <source>
        <dbReference type="ARBA" id="ARBA00008064"/>
    </source>
</evidence>
<dbReference type="InterPro" id="IPR000015">
    <property type="entry name" value="Fimb_usher"/>
</dbReference>
<dbReference type="InterPro" id="IPR043142">
    <property type="entry name" value="PapC-like_C_sf"/>
</dbReference>
<dbReference type="NCBIfam" id="NF007337">
    <property type="entry name" value="PRK09828.1"/>
    <property type="match status" value="1"/>
</dbReference>
<sequence length="862" mass="92995">MDCTTSRWRLLLITLACYPILSSAQEEVEFNSNFLMGSNKIDTSRYAKGNPVSPGEYQVQIYLNNKQIVNELNLEFQDNGTAQAEPCLKPSLLERLEVDSEKAVIPIPADEQCLGDLAHYFPGSSVSYDPLNLRLDVVMPQVFLQQIPVGTVPPSRWENGIPALLLAYDTNYYHQVSSTRDSDTAYAGLTYGANLGPWRLRARGSLNWDSDDDDIGYDSQDVYLQRDIAPLRAQMILGDSSTKGDAFDTLKVRGLRLYTDKRMYSSSVNNYAPIIRGVANSNAKVTVKQNGSTIYQTTVPPGPFTLSDVIPSGYGNDLDVTVEEADGSKTTFTVAYSSVPQLIRKGYGRWEVAAGELHDNSLNHKPKVAQLTGYYGLSDTITGYGGLQASDQSYYAVLGGLAFNTPLGAIATDITHSQAEFDDTAQDHQSGESYRVTYSSLVSATQTTFSLAAYRFSTKGYLTLKDAASLNDDLHDGSLENLGDYQRLRDQLQLNINQPLRWGGEDHGSFYLSGSWETYWGGYADTQQYSVGYSNNWKALNYSISAQRSYDNEGEKDDSVFINFTLPFSAFTHDNHKPGGFTTLSGGISNSGHGSTQFNANASGATADNKFSYSVNAATGIGGGDNSTTSSVGTYLTWNSPYGPFNASASATDGEGSQYSLSNSGGVIVHSGGVTFAPDSIGSDSAIALVRADGAEGAKLTMGDGEIGRSGYGMSTYLSPYRENRIGLNIEGMDNDVEIKSTSTTVVPTSGAVVGVNFETDQGRPVLLMLIRGDGGDIPLGAAVRNEKGDDVGNVGQAGYAYVRGIEDVGTLQVVWGAKTNEMCQVSYRIPTDRQMADKTIVLSGQRCVMKTGTPTSLGGVR</sequence>
<keyword evidence="6 10" id="KW-0732">Signal</keyword>
<evidence type="ECO:0000313" key="14">
    <source>
        <dbReference type="Proteomes" id="UP001276300"/>
    </source>
</evidence>
<dbReference type="Gene3D" id="3.10.20.410">
    <property type="match status" value="1"/>
</dbReference>
<feature type="chain" id="PRO_5043420902" evidence="10">
    <location>
        <begin position="25"/>
        <end position="862"/>
    </location>
</feature>
<dbReference type="PANTHER" id="PTHR30451">
    <property type="entry name" value="OUTER MEMBRANE USHER PROTEIN"/>
    <property type="match status" value="1"/>
</dbReference>
<evidence type="ECO:0000256" key="6">
    <source>
        <dbReference type="ARBA" id="ARBA00022729"/>
    </source>
</evidence>
<dbReference type="InterPro" id="IPR042186">
    <property type="entry name" value="FimD_plug_dom"/>
</dbReference>
<name>A0AAW9CBZ7_KLUCR</name>
<dbReference type="InterPro" id="IPR025885">
    <property type="entry name" value="PapC_N"/>
</dbReference>
<evidence type="ECO:0000256" key="9">
    <source>
        <dbReference type="RuleBase" id="RU003884"/>
    </source>
</evidence>
<dbReference type="InterPro" id="IPR018030">
    <property type="entry name" value="Fimbrial_membr_usher_CS"/>
</dbReference>
<evidence type="ECO:0000256" key="4">
    <source>
        <dbReference type="ARBA" id="ARBA00022452"/>
    </source>
</evidence>
<evidence type="ECO:0000256" key="8">
    <source>
        <dbReference type="ARBA" id="ARBA00023237"/>
    </source>
</evidence>
<comment type="caution">
    <text evidence="13">The sequence shown here is derived from an EMBL/GenBank/DDBJ whole genome shotgun (WGS) entry which is preliminary data.</text>
</comment>
<dbReference type="FunFam" id="2.60.40.3110:FF:000001">
    <property type="entry name" value="Putative fimbrial outer membrane usher"/>
    <property type="match status" value="1"/>
</dbReference>
<dbReference type="GO" id="GO:0009297">
    <property type="term" value="P:pilus assembly"/>
    <property type="evidence" value="ECO:0007669"/>
    <property type="project" value="InterPro"/>
</dbReference>
<dbReference type="AlphaFoldDB" id="A0AAW9CBZ7"/>
<dbReference type="SUPFAM" id="SSF141729">
    <property type="entry name" value="FimD N-terminal domain-like"/>
    <property type="match status" value="1"/>
</dbReference>
<keyword evidence="3 9" id="KW-0813">Transport</keyword>
<dbReference type="GO" id="GO:0015473">
    <property type="term" value="F:fimbrial usher porin activity"/>
    <property type="evidence" value="ECO:0007669"/>
    <property type="project" value="InterPro"/>
</dbReference>
<keyword evidence="9" id="KW-1029">Fimbrium biogenesis</keyword>
<reference evidence="13" key="1">
    <citation type="journal article" date="2023" name="J Glob Antimicrob Resist">
        <title>Emergence of NDM-1 and KPC-3 carbapenemases in Kluyvera cryocrescens: Investigating genetic heterogeneity and acquisition routes of blaNDM-1 in Enterobacterales species in Portugal.</title>
        <authorList>
            <person name="Loiodice M."/>
            <person name="Ribeiro M."/>
            <person name="Peixe L."/>
            <person name="Novais A."/>
        </authorList>
    </citation>
    <scope>NUCLEOTIDE SEQUENCE</scope>
    <source>
        <strain evidence="13">K629</strain>
    </source>
</reference>
<keyword evidence="7 9" id="KW-0472">Membrane</keyword>
<dbReference type="Gene3D" id="2.60.40.2070">
    <property type="match status" value="1"/>
</dbReference>
<dbReference type="Gene3D" id="2.60.40.2610">
    <property type="entry name" value="Outer membrane usher protein FimD, plug domain"/>
    <property type="match status" value="1"/>
</dbReference>
<dbReference type="Pfam" id="PF00577">
    <property type="entry name" value="Usher"/>
    <property type="match status" value="1"/>
</dbReference>
<feature type="domain" description="PapC N-terminal" evidence="12">
    <location>
        <begin position="29"/>
        <end position="171"/>
    </location>
</feature>
<evidence type="ECO:0000259" key="11">
    <source>
        <dbReference type="Pfam" id="PF13953"/>
    </source>
</evidence>
<protein>
    <submittedName>
        <fullName evidence="13">Outer membrane usher protein</fullName>
    </submittedName>
</protein>
<comment type="similarity">
    <text evidence="2 9">Belongs to the fimbrial export usher family.</text>
</comment>
<evidence type="ECO:0000256" key="1">
    <source>
        <dbReference type="ARBA" id="ARBA00004571"/>
    </source>
</evidence>
<dbReference type="EMBL" id="JAUEQX010000021">
    <property type="protein sequence ID" value="MDW3779438.1"/>
    <property type="molecule type" value="Genomic_DNA"/>
</dbReference>
<gene>
    <name evidence="13" type="ORF">QWU01_21785</name>
</gene>
<accession>A0AAW9CBZ7</accession>
<evidence type="ECO:0000256" key="10">
    <source>
        <dbReference type="SAM" id="SignalP"/>
    </source>
</evidence>
<feature type="domain" description="PapC-like C-terminal" evidence="11">
    <location>
        <begin position="767"/>
        <end position="831"/>
    </location>
</feature>
<evidence type="ECO:0000256" key="5">
    <source>
        <dbReference type="ARBA" id="ARBA00022692"/>
    </source>
</evidence>
<feature type="signal peptide" evidence="10">
    <location>
        <begin position="1"/>
        <end position="24"/>
    </location>
</feature>
<dbReference type="GO" id="GO:0009279">
    <property type="term" value="C:cell outer membrane"/>
    <property type="evidence" value="ECO:0007669"/>
    <property type="project" value="UniProtKB-SubCell"/>
</dbReference>
<evidence type="ECO:0000313" key="13">
    <source>
        <dbReference type="EMBL" id="MDW3779438.1"/>
    </source>
</evidence>
<dbReference type="PANTHER" id="PTHR30451:SF3">
    <property type="entry name" value="OUTER MEMBRANE USHER PROTEIN HTRE-RELATED"/>
    <property type="match status" value="1"/>
</dbReference>
<proteinExistence type="inferred from homology"/>
<evidence type="ECO:0000259" key="12">
    <source>
        <dbReference type="Pfam" id="PF13954"/>
    </source>
</evidence>
<comment type="subcellular location">
    <subcellularLocation>
        <location evidence="1 9">Cell outer membrane</location>
        <topology evidence="1 9">Multi-pass membrane protein</topology>
    </subcellularLocation>
</comment>
<keyword evidence="5 9" id="KW-0812">Transmembrane</keyword>
<dbReference type="RefSeq" id="WP_318243096.1">
    <property type="nucleotide sequence ID" value="NZ_JAUEQX010000021.1"/>
</dbReference>
<dbReference type="Proteomes" id="UP001276300">
    <property type="component" value="Unassembled WGS sequence"/>
</dbReference>
<dbReference type="Pfam" id="PF13954">
    <property type="entry name" value="PapC_N"/>
    <property type="match status" value="1"/>
</dbReference>
<evidence type="ECO:0000256" key="7">
    <source>
        <dbReference type="ARBA" id="ARBA00023136"/>
    </source>
</evidence>
<keyword evidence="8 9" id="KW-0998">Cell outer membrane</keyword>
<keyword evidence="4" id="KW-1134">Transmembrane beta strand</keyword>
<dbReference type="InterPro" id="IPR025949">
    <property type="entry name" value="PapC-like_C"/>
</dbReference>
<dbReference type="Pfam" id="PF13953">
    <property type="entry name" value="PapC_C"/>
    <property type="match status" value="1"/>
</dbReference>